<dbReference type="EMBL" id="VXIV02002554">
    <property type="protein sequence ID" value="KAF6024639.1"/>
    <property type="molecule type" value="Genomic_DNA"/>
</dbReference>
<reference evidence="1" key="1">
    <citation type="submission" date="2020-06" db="EMBL/GenBank/DDBJ databases">
        <title>Draft genome of Bugula neritina, a colonial animal packing powerful symbionts and potential medicines.</title>
        <authorList>
            <person name="Rayko M."/>
        </authorList>
    </citation>
    <scope>NUCLEOTIDE SEQUENCE [LARGE SCALE GENOMIC DNA]</scope>
    <source>
        <strain evidence="1">Kwan_BN1</strain>
    </source>
</reference>
<protein>
    <submittedName>
        <fullName evidence="1">Uncharacterized protein</fullName>
    </submittedName>
</protein>
<evidence type="ECO:0000313" key="2">
    <source>
        <dbReference type="Proteomes" id="UP000593567"/>
    </source>
</evidence>
<proteinExistence type="predicted"/>
<name>A0A7J7JEB6_BUGNE</name>
<keyword evidence="2" id="KW-1185">Reference proteome</keyword>
<accession>A0A7J7JEB6</accession>
<evidence type="ECO:0000313" key="1">
    <source>
        <dbReference type="EMBL" id="KAF6024639.1"/>
    </source>
</evidence>
<comment type="caution">
    <text evidence="1">The sequence shown here is derived from an EMBL/GenBank/DDBJ whole genome shotgun (WGS) entry which is preliminary data.</text>
</comment>
<dbReference type="AlphaFoldDB" id="A0A7J7JEB6"/>
<gene>
    <name evidence="1" type="ORF">EB796_017083</name>
</gene>
<sequence>MTCRGWVPVTVGPELPVCGGLHMRQDQIPECGLVLYRRLVHGNRLCAGGAVYSPVGTDTPYAGKRYWLRGVNSKYICYQISARQYLVFGYSQLVNDST</sequence>
<organism evidence="1 2">
    <name type="scientific">Bugula neritina</name>
    <name type="common">Brown bryozoan</name>
    <name type="synonym">Sertularia neritina</name>
    <dbReference type="NCBI Taxonomy" id="10212"/>
    <lineage>
        <taxon>Eukaryota</taxon>
        <taxon>Metazoa</taxon>
        <taxon>Spiralia</taxon>
        <taxon>Lophotrochozoa</taxon>
        <taxon>Bryozoa</taxon>
        <taxon>Gymnolaemata</taxon>
        <taxon>Cheilostomatida</taxon>
        <taxon>Flustrina</taxon>
        <taxon>Buguloidea</taxon>
        <taxon>Bugulidae</taxon>
        <taxon>Bugula</taxon>
    </lineage>
</organism>
<dbReference type="Proteomes" id="UP000593567">
    <property type="component" value="Unassembled WGS sequence"/>
</dbReference>